<comment type="caution">
    <text evidence="1">The sequence shown here is derived from an EMBL/GenBank/DDBJ whole genome shotgun (WGS) entry which is preliminary data.</text>
</comment>
<keyword evidence="2" id="KW-1185">Reference proteome</keyword>
<dbReference type="RefSeq" id="WP_035585076.1">
    <property type="nucleotide sequence ID" value="NZ_ARYJ01000025.1"/>
</dbReference>
<dbReference type="Pfam" id="PF22397">
    <property type="entry name" value="NADAR-DarT1"/>
    <property type="match status" value="1"/>
</dbReference>
<dbReference type="EMBL" id="ARYJ01000025">
    <property type="protein sequence ID" value="KCZ82646.1"/>
    <property type="molecule type" value="Genomic_DNA"/>
</dbReference>
<sequence length="237" mass="26948">MAFRPIFVPGSTKGALFKEVSVQFNWHRGMAASQKKKNVAELHAEASFLGFGEILEVSTKSDSELGRRLSAFRLDVELSGISSKIECIYQASKVFEKGGPFEEIVHLSPLEAKRYFKARKLGLIKCFSFKGQRYENLPFHAFYDWLFLRALAEHKLFLSERLSRFDAFSDIEFNPSKSINTQARSVAIIATLIKRDQLDACASDFDFFRAHLEKIEKKTSTQIQLGLGSFEAEKSKK</sequence>
<dbReference type="AlphaFoldDB" id="A0A059F6I9"/>
<gene>
    <name evidence="1" type="ORF">HJA_17562</name>
</gene>
<dbReference type="STRING" id="1280952.HJA_17562"/>
<reference evidence="1 2" key="1">
    <citation type="journal article" date="2014" name="Antonie Van Leeuwenhoek">
        <title>Hyphomonas beringensis sp. nov. and Hyphomonas chukchiensis sp. nov., isolated from surface seawater of the Bering Sea and Chukchi Sea.</title>
        <authorList>
            <person name="Li C."/>
            <person name="Lai Q."/>
            <person name="Li G."/>
            <person name="Dong C."/>
            <person name="Wang J."/>
            <person name="Liao Y."/>
            <person name="Shao Z."/>
        </authorList>
    </citation>
    <scope>NUCLEOTIDE SEQUENCE [LARGE SCALE GENOMIC DNA]</scope>
    <source>
        <strain evidence="1 2">VP2</strain>
    </source>
</reference>
<accession>A0A059F6I9</accession>
<dbReference type="eggNOG" id="COG0286">
    <property type="taxonomic scope" value="Bacteria"/>
</dbReference>
<protein>
    <submittedName>
        <fullName evidence="1">Uncharacterized protein</fullName>
    </submittedName>
</protein>
<evidence type="ECO:0000313" key="2">
    <source>
        <dbReference type="Proteomes" id="UP000024816"/>
    </source>
</evidence>
<dbReference type="InterPro" id="IPR053913">
    <property type="entry name" value="NADAR-DarT1"/>
</dbReference>
<name>A0A059F6I9_9PROT</name>
<organism evidence="1 2">
    <name type="scientific">Hyphomonas jannaschiana VP2</name>
    <dbReference type="NCBI Taxonomy" id="1280952"/>
    <lineage>
        <taxon>Bacteria</taxon>
        <taxon>Pseudomonadati</taxon>
        <taxon>Pseudomonadota</taxon>
        <taxon>Alphaproteobacteria</taxon>
        <taxon>Hyphomonadales</taxon>
        <taxon>Hyphomonadaceae</taxon>
        <taxon>Hyphomonas</taxon>
    </lineage>
</organism>
<proteinExistence type="predicted"/>
<evidence type="ECO:0000313" key="1">
    <source>
        <dbReference type="EMBL" id="KCZ82646.1"/>
    </source>
</evidence>
<dbReference type="Proteomes" id="UP000024816">
    <property type="component" value="Unassembled WGS sequence"/>
</dbReference>